<gene>
    <name evidence="4" type="ORF">CYMTET_33703</name>
</gene>
<proteinExistence type="predicted"/>
<evidence type="ECO:0000256" key="1">
    <source>
        <dbReference type="SAM" id="MobiDB-lite"/>
    </source>
</evidence>
<dbReference type="Proteomes" id="UP001190700">
    <property type="component" value="Unassembled WGS sequence"/>
</dbReference>
<evidence type="ECO:0000313" key="4">
    <source>
        <dbReference type="EMBL" id="KAK3257201.1"/>
    </source>
</evidence>
<accession>A0AAE0FCH7</accession>
<dbReference type="InterPro" id="IPR027272">
    <property type="entry name" value="Piezo"/>
</dbReference>
<name>A0AAE0FCH7_9CHLO</name>
<dbReference type="PANTHER" id="PTHR13167">
    <property type="entry name" value="PIEZO-TYPE MECHANOSENSITIVE ION CHANNEL COMPONENT"/>
    <property type="match status" value="1"/>
</dbReference>
<keyword evidence="2" id="KW-1133">Transmembrane helix</keyword>
<evidence type="ECO:0000256" key="2">
    <source>
        <dbReference type="SAM" id="Phobius"/>
    </source>
</evidence>
<sequence length="419" mass="46840">EARRKRIKDVRLLVPLLAREVSRLEAGERNGVERTGSAQAGTLLQPAQSWPGAGASTLRRRHRNAKQSVASGDARQLDLHQPPSDAQEGEVAGSAGTATVEPEVPEAAEGERSRVKLPGGEGEEEGLAEEEERALLWRKHEALEQISDTVEETEDITFAKVKQWLRAVWPWISAPDGSLCYLVYSLTFVFEYNLILLPYLAGTFGYALFENPKPSLRFWKVMLLYSEVCLLVLYALAVSCYWGCWEEDDFHCTPDIWAPGLKHGSLFFMDVWPIFLSYLTTLLYWLAAGQVGEGANGLLGTVNREDMGGVAASRPVLHRTQESGPGRRVQSSRRRWNAAGGVHGWWLQLEEYTAEMEHAVVFFVRRLFLRCESIPNFVKVTLAFTSERITIADWLAVERILNAGLHNMRSANSALVRGG</sequence>
<dbReference type="AlphaFoldDB" id="A0AAE0FCH7"/>
<dbReference type="GO" id="GO:0042391">
    <property type="term" value="P:regulation of membrane potential"/>
    <property type="evidence" value="ECO:0007669"/>
    <property type="project" value="TreeGrafter"/>
</dbReference>
<dbReference type="PANTHER" id="PTHR13167:SF25">
    <property type="entry name" value="PIEZO-TYPE MECHANOSENSITIVE ION CHANNEL COMPONENT"/>
    <property type="match status" value="1"/>
</dbReference>
<feature type="compositionally biased region" description="Basic and acidic residues" evidence="1">
    <location>
        <begin position="23"/>
        <end position="32"/>
    </location>
</feature>
<keyword evidence="5" id="KW-1185">Reference proteome</keyword>
<dbReference type="Pfam" id="PF23188">
    <property type="entry name" value="THU_Piezo1"/>
    <property type="match status" value="1"/>
</dbReference>
<keyword evidence="2" id="KW-0472">Membrane</keyword>
<comment type="caution">
    <text evidence="4">The sequence shown here is derived from an EMBL/GenBank/DDBJ whole genome shotgun (WGS) entry which is preliminary data.</text>
</comment>
<feature type="domain" description="Piezo transmembrane helical unit" evidence="3">
    <location>
        <begin position="179"/>
        <end position="242"/>
    </location>
</feature>
<dbReference type="InterPro" id="IPR056768">
    <property type="entry name" value="THU_Piezo"/>
</dbReference>
<dbReference type="GO" id="GO:0050982">
    <property type="term" value="P:detection of mechanical stimulus"/>
    <property type="evidence" value="ECO:0007669"/>
    <property type="project" value="TreeGrafter"/>
</dbReference>
<feature type="transmembrane region" description="Helical" evidence="2">
    <location>
        <begin position="192"/>
        <end position="209"/>
    </location>
</feature>
<reference evidence="4 5" key="1">
    <citation type="journal article" date="2015" name="Genome Biol. Evol.">
        <title>Comparative Genomics of a Bacterivorous Green Alga Reveals Evolutionary Causalities and Consequences of Phago-Mixotrophic Mode of Nutrition.</title>
        <authorList>
            <person name="Burns J.A."/>
            <person name="Paasch A."/>
            <person name="Narechania A."/>
            <person name="Kim E."/>
        </authorList>
    </citation>
    <scope>NUCLEOTIDE SEQUENCE [LARGE SCALE GENOMIC DNA]</scope>
    <source>
        <strain evidence="4 5">PLY_AMNH</strain>
    </source>
</reference>
<protein>
    <recommendedName>
        <fullName evidence="3">Piezo transmembrane helical unit domain-containing protein</fullName>
    </recommendedName>
</protein>
<feature type="transmembrane region" description="Helical" evidence="2">
    <location>
        <begin position="264"/>
        <end position="286"/>
    </location>
</feature>
<keyword evidence="2" id="KW-0812">Transmembrane</keyword>
<dbReference type="EMBL" id="LGRX02020861">
    <property type="protein sequence ID" value="KAK3257201.1"/>
    <property type="molecule type" value="Genomic_DNA"/>
</dbReference>
<dbReference type="GO" id="GO:0008381">
    <property type="term" value="F:mechanosensitive monoatomic ion channel activity"/>
    <property type="evidence" value="ECO:0007669"/>
    <property type="project" value="InterPro"/>
</dbReference>
<organism evidence="4 5">
    <name type="scientific">Cymbomonas tetramitiformis</name>
    <dbReference type="NCBI Taxonomy" id="36881"/>
    <lineage>
        <taxon>Eukaryota</taxon>
        <taxon>Viridiplantae</taxon>
        <taxon>Chlorophyta</taxon>
        <taxon>Pyramimonadophyceae</taxon>
        <taxon>Pyramimonadales</taxon>
        <taxon>Pyramimonadaceae</taxon>
        <taxon>Cymbomonas</taxon>
    </lineage>
</organism>
<feature type="non-terminal residue" evidence="4">
    <location>
        <position position="1"/>
    </location>
</feature>
<evidence type="ECO:0000313" key="5">
    <source>
        <dbReference type="Proteomes" id="UP001190700"/>
    </source>
</evidence>
<dbReference type="GO" id="GO:0005261">
    <property type="term" value="F:monoatomic cation channel activity"/>
    <property type="evidence" value="ECO:0007669"/>
    <property type="project" value="TreeGrafter"/>
</dbReference>
<dbReference type="GO" id="GO:0016020">
    <property type="term" value="C:membrane"/>
    <property type="evidence" value="ECO:0007669"/>
    <property type="project" value="InterPro"/>
</dbReference>
<feature type="region of interest" description="Disordered" evidence="1">
    <location>
        <begin position="23"/>
        <end position="129"/>
    </location>
</feature>
<feature type="transmembrane region" description="Helical" evidence="2">
    <location>
        <begin position="221"/>
        <end position="244"/>
    </location>
</feature>
<feature type="compositionally biased region" description="Polar residues" evidence="1">
    <location>
        <begin position="36"/>
        <end position="48"/>
    </location>
</feature>
<dbReference type="GO" id="GO:0071260">
    <property type="term" value="P:cellular response to mechanical stimulus"/>
    <property type="evidence" value="ECO:0007669"/>
    <property type="project" value="TreeGrafter"/>
</dbReference>
<evidence type="ECO:0000259" key="3">
    <source>
        <dbReference type="Pfam" id="PF23188"/>
    </source>
</evidence>